<keyword evidence="3" id="KW-0378">Hydrolase</keyword>
<proteinExistence type="predicted"/>
<dbReference type="SUPFAM" id="SSF48208">
    <property type="entry name" value="Six-hairpin glycosidases"/>
    <property type="match status" value="1"/>
</dbReference>
<accession>A0A926F1R9</accession>
<organism evidence="3 4">
    <name type="scientific">Jilunia laotingensis</name>
    <dbReference type="NCBI Taxonomy" id="2763675"/>
    <lineage>
        <taxon>Bacteria</taxon>
        <taxon>Pseudomonadati</taxon>
        <taxon>Bacteroidota</taxon>
        <taxon>Bacteroidia</taxon>
        <taxon>Bacteroidales</taxon>
        <taxon>Bacteroidaceae</taxon>
        <taxon>Jilunia</taxon>
    </lineage>
</organism>
<feature type="domain" description="Non-reducing end beta-L-arabinofuranosidase-like GH127 catalytic" evidence="1">
    <location>
        <begin position="35"/>
        <end position="421"/>
    </location>
</feature>
<dbReference type="PROSITE" id="PS51257">
    <property type="entry name" value="PROKAR_LIPOPROTEIN"/>
    <property type="match status" value="1"/>
</dbReference>
<dbReference type="EMBL" id="JACRTF010000001">
    <property type="protein sequence ID" value="MBC8592415.1"/>
    <property type="molecule type" value="Genomic_DNA"/>
</dbReference>
<reference evidence="3" key="1">
    <citation type="submission" date="2020-08" db="EMBL/GenBank/DDBJ databases">
        <title>Genome public.</title>
        <authorList>
            <person name="Liu C."/>
            <person name="Sun Q."/>
        </authorList>
    </citation>
    <scope>NUCLEOTIDE SEQUENCE</scope>
    <source>
        <strain evidence="3">N12</strain>
    </source>
</reference>
<dbReference type="InterPro" id="IPR012878">
    <property type="entry name" value="Beta-AFase-like_GH127_cat"/>
</dbReference>
<dbReference type="PANTHER" id="PTHR31151:SF0">
    <property type="entry name" value="PROLINE-TRNA LIGASE (DUF1680)"/>
    <property type="match status" value="1"/>
</dbReference>
<evidence type="ECO:0000313" key="3">
    <source>
        <dbReference type="EMBL" id="MBC8592415.1"/>
    </source>
</evidence>
<sequence>MNTIRRITQNLTGLLLAGVLVTSCSSGKTVDEQITITDRPDCNQTNVNYTGNRPPLKPLNFIKLPIGSIQPEGWVKKYLELQKDGLTGHLGEISAWLAKDNNAWLTNGGDHGWEEVPYWLKGYGNLAYILKDPKMIDEAKIWIEGAFASQQPDGYFGPINMRNGKREIWAQMIMLWCLQSYYEQSQDERVLTLMTNYFKWQMTVPDEELLEDYWENSRGGDNLLSIYWLYNRTGDKFLLDLAEKIHRNTADWTRPSSLPNWHNVNIAQCYREPASYYMLSGDSAMLKASYNVHDLIRRTFGQVPGGMFGADENARMGFIDPRQGVETCGLVEQMASDEIMLCMTGDPFWAEHCEEVAFNSYPAAVMPDFKSLRYITSPNHAVSDSKNHHPGIDNRGPFLAMNPFSSRCCQHNHAQGWPYYSEHLVLATPDNGAAIALYAACKATLKVADGQEITIHEQTNYPFEEFVSFNIQTKRPTKFPFYLRIPSWSRQATVSINGKRVNVKAEPGKYVCINRTWNEGDQVSLQLPMELGMRTWQVNKNSVSIDYGPLTFSLKIDEDYIKKDSRATAIGDSRWQEGADSEKWPSYEIYPKSPWNYALVLDKNEPLKNFKVVRKEWPADNYPFTTANVPLEIKATGRQVPSWTIDQYGLCSEVPEMDAAKGDKEEITLIPMGAARLRISAFPNTHE</sequence>
<dbReference type="Pfam" id="PF20736">
    <property type="entry name" value="Glyco_hydro127M"/>
    <property type="match status" value="1"/>
</dbReference>
<evidence type="ECO:0000259" key="1">
    <source>
        <dbReference type="Pfam" id="PF07944"/>
    </source>
</evidence>
<name>A0A926F1R9_9BACT</name>
<feature type="domain" description="Non-reducing end beta-L-arabinofuranosidase-like GH127 middle" evidence="2">
    <location>
        <begin position="434"/>
        <end position="529"/>
    </location>
</feature>
<keyword evidence="4" id="KW-1185">Reference proteome</keyword>
<dbReference type="RefSeq" id="WP_262433612.1">
    <property type="nucleotide sequence ID" value="NZ_JACRTF010000001.1"/>
</dbReference>
<gene>
    <name evidence="3" type="ORF">H8744_03985</name>
</gene>
<dbReference type="InterPro" id="IPR008928">
    <property type="entry name" value="6-hairpin_glycosidase_sf"/>
</dbReference>
<comment type="caution">
    <text evidence="3">The sequence shown here is derived from an EMBL/GenBank/DDBJ whole genome shotgun (WGS) entry which is preliminary data.</text>
</comment>
<evidence type="ECO:0000313" key="4">
    <source>
        <dbReference type="Proteomes" id="UP000651085"/>
    </source>
</evidence>
<dbReference type="Proteomes" id="UP000651085">
    <property type="component" value="Unassembled WGS sequence"/>
</dbReference>
<dbReference type="GO" id="GO:0016787">
    <property type="term" value="F:hydrolase activity"/>
    <property type="evidence" value="ECO:0007669"/>
    <property type="project" value="UniProtKB-KW"/>
</dbReference>
<dbReference type="AlphaFoldDB" id="A0A926F1R9"/>
<dbReference type="Pfam" id="PF07944">
    <property type="entry name" value="Beta-AFase-like_GH127_cat"/>
    <property type="match status" value="1"/>
</dbReference>
<dbReference type="InterPro" id="IPR049046">
    <property type="entry name" value="Beta-AFase-like_GH127_middle"/>
</dbReference>
<dbReference type="PANTHER" id="PTHR31151">
    <property type="entry name" value="PROLINE-TRNA LIGASE (DUF1680)"/>
    <property type="match status" value="1"/>
</dbReference>
<evidence type="ECO:0000259" key="2">
    <source>
        <dbReference type="Pfam" id="PF20736"/>
    </source>
</evidence>
<protein>
    <submittedName>
        <fullName evidence="3">Glycoside hydrolase family 127 protein</fullName>
    </submittedName>
</protein>
<dbReference type="GO" id="GO:0005975">
    <property type="term" value="P:carbohydrate metabolic process"/>
    <property type="evidence" value="ECO:0007669"/>
    <property type="project" value="InterPro"/>
</dbReference>